<reference evidence="1" key="1">
    <citation type="submission" date="2021-12" db="EMBL/GenBank/DDBJ databases">
        <title>Novel species in genus Dyadobacter.</title>
        <authorList>
            <person name="Ma C."/>
        </authorList>
    </citation>
    <scope>NUCLEOTIDE SEQUENCE</scope>
    <source>
        <strain evidence="1">LJ419</strain>
    </source>
</reference>
<sequence length="128" mass="14939">MEDLKNFSETKVKLKLGDNEYLVNFGIFTRRRIEEQKPGFTLFQNDMPDFEMLPFLIQNGIEPEDRKWDNEKEFIGLFEDCADIESLNKIPLAFQNSVGFTNQAFIPLLERVSAMMPKADQSKNPKTR</sequence>
<organism evidence="1 2">
    <name type="scientific">Dyadobacter chenwenxiniae</name>
    <dbReference type="NCBI Taxonomy" id="2906456"/>
    <lineage>
        <taxon>Bacteria</taxon>
        <taxon>Pseudomonadati</taxon>
        <taxon>Bacteroidota</taxon>
        <taxon>Cytophagia</taxon>
        <taxon>Cytophagales</taxon>
        <taxon>Spirosomataceae</taxon>
        <taxon>Dyadobacter</taxon>
    </lineage>
</organism>
<proteinExistence type="predicted"/>
<name>A0A9X1PHQ7_9BACT</name>
<protein>
    <submittedName>
        <fullName evidence="1">Uncharacterized protein</fullName>
    </submittedName>
</protein>
<dbReference type="EMBL" id="JAJTTC010000001">
    <property type="protein sequence ID" value="MCF0060119.1"/>
    <property type="molecule type" value="Genomic_DNA"/>
</dbReference>
<gene>
    <name evidence="1" type="ORF">LXM26_01335</name>
</gene>
<dbReference type="RefSeq" id="WP_234652640.1">
    <property type="nucleotide sequence ID" value="NZ_CP094997.1"/>
</dbReference>
<evidence type="ECO:0000313" key="2">
    <source>
        <dbReference type="Proteomes" id="UP001139000"/>
    </source>
</evidence>
<comment type="caution">
    <text evidence="1">The sequence shown here is derived from an EMBL/GenBank/DDBJ whole genome shotgun (WGS) entry which is preliminary data.</text>
</comment>
<dbReference type="Proteomes" id="UP001139000">
    <property type="component" value="Unassembled WGS sequence"/>
</dbReference>
<accession>A0A9X1PHQ7</accession>
<evidence type="ECO:0000313" key="1">
    <source>
        <dbReference type="EMBL" id="MCF0060119.1"/>
    </source>
</evidence>
<dbReference type="AlphaFoldDB" id="A0A9X1PHQ7"/>
<keyword evidence="2" id="KW-1185">Reference proteome</keyword>